<evidence type="ECO:0000256" key="20">
    <source>
        <dbReference type="SAM" id="Phobius"/>
    </source>
</evidence>
<comment type="subcellular location">
    <subcellularLocation>
        <location evidence="2">Membrane</location>
        <topology evidence="2">Multi-pass membrane protein</topology>
    </subcellularLocation>
</comment>
<keyword evidence="15" id="KW-1208">Phospholipid metabolism</keyword>
<evidence type="ECO:0000256" key="19">
    <source>
        <dbReference type="SAM" id="MobiDB-lite"/>
    </source>
</evidence>
<evidence type="ECO:0000256" key="15">
    <source>
        <dbReference type="ARBA" id="ARBA00023264"/>
    </source>
</evidence>
<proteinExistence type="inferred from homology"/>
<feature type="transmembrane region" description="Helical" evidence="20">
    <location>
        <begin position="218"/>
        <end position="237"/>
    </location>
</feature>
<evidence type="ECO:0000256" key="9">
    <source>
        <dbReference type="ARBA" id="ARBA00022692"/>
    </source>
</evidence>
<keyword evidence="13 20" id="KW-0472">Membrane</keyword>
<dbReference type="Pfam" id="PF01148">
    <property type="entry name" value="CTP_transf_1"/>
    <property type="match status" value="1"/>
</dbReference>
<feature type="compositionally biased region" description="Polar residues" evidence="19">
    <location>
        <begin position="1"/>
        <end position="34"/>
    </location>
</feature>
<evidence type="ECO:0000256" key="4">
    <source>
        <dbReference type="ARBA" id="ARBA00005189"/>
    </source>
</evidence>
<feature type="transmembrane region" description="Helical" evidence="20">
    <location>
        <begin position="187"/>
        <end position="206"/>
    </location>
</feature>
<feature type="transmembrane region" description="Helical" evidence="20">
    <location>
        <begin position="91"/>
        <end position="110"/>
    </location>
</feature>
<feature type="transmembrane region" description="Helical" evidence="20">
    <location>
        <begin position="243"/>
        <end position="269"/>
    </location>
</feature>
<dbReference type="GO" id="GO:0008654">
    <property type="term" value="P:phospholipid biosynthetic process"/>
    <property type="evidence" value="ECO:0007669"/>
    <property type="project" value="UniProtKB-KW"/>
</dbReference>
<evidence type="ECO:0000256" key="12">
    <source>
        <dbReference type="ARBA" id="ARBA00023098"/>
    </source>
</evidence>
<comment type="pathway">
    <text evidence="4">Lipid metabolism.</text>
</comment>
<dbReference type="OrthoDB" id="10260889at2759"/>
<keyword evidence="12" id="KW-0443">Lipid metabolism</keyword>
<feature type="transmembrane region" description="Helical" evidence="20">
    <location>
        <begin position="151"/>
        <end position="175"/>
    </location>
</feature>
<dbReference type="EC" id="2.7.7.41" evidence="6"/>
<keyword evidence="14" id="KW-0594">Phospholipid biosynthesis</keyword>
<evidence type="ECO:0000313" key="21">
    <source>
        <dbReference type="EMBL" id="CAG5123130.1"/>
    </source>
</evidence>
<dbReference type="EMBL" id="CAJHNH020001447">
    <property type="protein sequence ID" value="CAG5123130.1"/>
    <property type="molecule type" value="Genomic_DNA"/>
</dbReference>
<feature type="non-terminal residue" evidence="21">
    <location>
        <position position="298"/>
    </location>
</feature>
<comment type="catalytic activity">
    <reaction evidence="1">
        <text>a 1,2-diacyl-sn-glycero-3-phosphate + CTP + H(+) = a CDP-1,2-diacyl-sn-glycerol + diphosphate</text>
        <dbReference type="Rhea" id="RHEA:16229"/>
        <dbReference type="ChEBI" id="CHEBI:15378"/>
        <dbReference type="ChEBI" id="CHEBI:33019"/>
        <dbReference type="ChEBI" id="CHEBI:37563"/>
        <dbReference type="ChEBI" id="CHEBI:58332"/>
        <dbReference type="ChEBI" id="CHEBI:58608"/>
        <dbReference type="EC" id="2.7.7.41"/>
    </reaction>
</comment>
<evidence type="ECO:0000256" key="13">
    <source>
        <dbReference type="ARBA" id="ARBA00023136"/>
    </source>
</evidence>
<dbReference type="GO" id="GO:0004605">
    <property type="term" value="F:phosphatidate cytidylyltransferase activity"/>
    <property type="evidence" value="ECO:0007669"/>
    <property type="project" value="UniProtKB-EC"/>
</dbReference>
<keyword evidence="8" id="KW-0808">Transferase</keyword>
<accession>A0A8S3Z6C0</accession>
<keyword evidence="22" id="KW-1185">Reference proteome</keyword>
<keyword evidence="9 20" id="KW-0812">Transmembrane</keyword>
<evidence type="ECO:0000256" key="10">
    <source>
        <dbReference type="ARBA" id="ARBA00022695"/>
    </source>
</evidence>
<dbReference type="GO" id="GO:0005789">
    <property type="term" value="C:endoplasmic reticulum membrane"/>
    <property type="evidence" value="ECO:0007669"/>
    <property type="project" value="TreeGrafter"/>
</dbReference>
<dbReference type="Proteomes" id="UP000678393">
    <property type="component" value="Unassembled WGS sequence"/>
</dbReference>
<evidence type="ECO:0000256" key="6">
    <source>
        <dbReference type="ARBA" id="ARBA00012487"/>
    </source>
</evidence>
<sequence length="298" mass="33933">MSATTTLNAEVRQRQVNSSGLEQINQNGVDNNETSARKEEAAATSQASDTDEDDLPVKPSKPSSQTLQATDKTTVGLDHCLKDFSPRWRNWVIRGIFSCLMISSFTFLIYLGPLALVLLIIAIQIMCFHEIITIGYVVYRTYELPWFRTLSWYFLFASNFFFFGESLIGYFGVLLARTDFLRPFVTYHRFISFSLYTAGLVGFVCSLVKRHYLKQFTLFGWTHVTLLLVVVQSHFIIQNVFEGLIWVLVPASMIICNDMMAYLFGFFFGRTPLIKLSPKKTWEGFIGGAFSTIIFGIV</sequence>
<gene>
    <name evidence="21" type="ORF">CUNI_LOCUS8688</name>
</gene>
<evidence type="ECO:0000256" key="3">
    <source>
        <dbReference type="ARBA" id="ARBA00005119"/>
    </source>
</evidence>
<keyword evidence="10" id="KW-0548">Nucleotidyltransferase</keyword>
<comment type="similarity">
    <text evidence="5">Belongs to the CDS family.</text>
</comment>
<keyword evidence="11 20" id="KW-1133">Transmembrane helix</keyword>
<comment type="caution">
    <text evidence="21">The sequence shown here is derived from an EMBL/GenBank/DDBJ whole genome shotgun (WGS) entry which is preliminary data.</text>
</comment>
<evidence type="ECO:0000256" key="1">
    <source>
        <dbReference type="ARBA" id="ARBA00001698"/>
    </source>
</evidence>
<evidence type="ECO:0000256" key="17">
    <source>
        <dbReference type="ARBA" id="ARBA00032396"/>
    </source>
</evidence>
<reference evidence="21" key="1">
    <citation type="submission" date="2021-04" db="EMBL/GenBank/DDBJ databases">
        <authorList>
            <consortium name="Molecular Ecology Group"/>
        </authorList>
    </citation>
    <scope>NUCLEOTIDE SEQUENCE</scope>
</reference>
<keyword evidence="7" id="KW-0444">Lipid biosynthesis</keyword>
<evidence type="ECO:0000313" key="22">
    <source>
        <dbReference type="Proteomes" id="UP000678393"/>
    </source>
</evidence>
<evidence type="ECO:0000256" key="2">
    <source>
        <dbReference type="ARBA" id="ARBA00004141"/>
    </source>
</evidence>
<dbReference type="InterPro" id="IPR016720">
    <property type="entry name" value="PC_Trfase_euk"/>
</dbReference>
<name>A0A8S3Z6C0_9EUPU</name>
<feature type="transmembrane region" description="Helical" evidence="20">
    <location>
        <begin position="116"/>
        <end position="139"/>
    </location>
</feature>
<dbReference type="AlphaFoldDB" id="A0A8S3Z6C0"/>
<evidence type="ECO:0000256" key="7">
    <source>
        <dbReference type="ARBA" id="ARBA00022516"/>
    </source>
</evidence>
<evidence type="ECO:0000256" key="11">
    <source>
        <dbReference type="ARBA" id="ARBA00022989"/>
    </source>
</evidence>
<organism evidence="21 22">
    <name type="scientific">Candidula unifasciata</name>
    <dbReference type="NCBI Taxonomy" id="100452"/>
    <lineage>
        <taxon>Eukaryota</taxon>
        <taxon>Metazoa</taxon>
        <taxon>Spiralia</taxon>
        <taxon>Lophotrochozoa</taxon>
        <taxon>Mollusca</taxon>
        <taxon>Gastropoda</taxon>
        <taxon>Heterobranchia</taxon>
        <taxon>Euthyneura</taxon>
        <taxon>Panpulmonata</taxon>
        <taxon>Eupulmonata</taxon>
        <taxon>Stylommatophora</taxon>
        <taxon>Helicina</taxon>
        <taxon>Helicoidea</taxon>
        <taxon>Geomitridae</taxon>
        <taxon>Candidula</taxon>
    </lineage>
</organism>
<dbReference type="PANTHER" id="PTHR13773">
    <property type="entry name" value="PHOSPHATIDATE CYTIDYLYLTRANSFERASE"/>
    <property type="match status" value="1"/>
</dbReference>
<feature type="region of interest" description="Disordered" evidence="19">
    <location>
        <begin position="1"/>
        <end position="68"/>
    </location>
</feature>
<evidence type="ECO:0000256" key="18">
    <source>
        <dbReference type="ARBA" id="ARBA00033406"/>
    </source>
</evidence>
<evidence type="ECO:0000256" key="14">
    <source>
        <dbReference type="ARBA" id="ARBA00023209"/>
    </source>
</evidence>
<comment type="pathway">
    <text evidence="3">Phospholipid metabolism; CDP-diacylglycerol biosynthesis; CDP-diacylglycerol from sn-glycerol 3-phosphate: step 3/3.</text>
</comment>
<evidence type="ECO:0000256" key="5">
    <source>
        <dbReference type="ARBA" id="ARBA00010185"/>
    </source>
</evidence>
<protein>
    <recommendedName>
        <fullName evidence="6">phosphatidate cytidylyltransferase</fullName>
        <ecNumber evidence="6">2.7.7.41</ecNumber>
    </recommendedName>
    <alternativeName>
        <fullName evidence="16">CDP-diacylglycerol synthase</fullName>
    </alternativeName>
    <alternativeName>
        <fullName evidence="17">CDP-diglyceride pyrophosphorylase</fullName>
    </alternativeName>
    <alternativeName>
        <fullName evidence="18">CDP-diglyceride synthase</fullName>
    </alternativeName>
</protein>
<dbReference type="PANTHER" id="PTHR13773:SF8">
    <property type="entry name" value="PHOSPHATIDATE CYTIDYLYLTRANSFERASE, PHOTORECEPTOR-SPECIFIC"/>
    <property type="match status" value="1"/>
</dbReference>
<evidence type="ECO:0000256" key="16">
    <source>
        <dbReference type="ARBA" id="ARBA00029893"/>
    </source>
</evidence>
<evidence type="ECO:0000256" key="8">
    <source>
        <dbReference type="ARBA" id="ARBA00022679"/>
    </source>
</evidence>